<accession>A0ABV8LST8</accession>
<organism evidence="2 3">
    <name type="scientific">Hamadaea flava</name>
    <dbReference type="NCBI Taxonomy" id="1742688"/>
    <lineage>
        <taxon>Bacteria</taxon>
        <taxon>Bacillati</taxon>
        <taxon>Actinomycetota</taxon>
        <taxon>Actinomycetes</taxon>
        <taxon>Micromonosporales</taxon>
        <taxon>Micromonosporaceae</taxon>
        <taxon>Hamadaea</taxon>
    </lineage>
</organism>
<keyword evidence="1" id="KW-1133">Transmembrane helix</keyword>
<evidence type="ECO:0000256" key="1">
    <source>
        <dbReference type="SAM" id="Phobius"/>
    </source>
</evidence>
<proteinExistence type="predicted"/>
<evidence type="ECO:0000313" key="3">
    <source>
        <dbReference type="Proteomes" id="UP001595816"/>
    </source>
</evidence>
<keyword evidence="3" id="KW-1185">Reference proteome</keyword>
<dbReference type="EMBL" id="JBHSAY010000015">
    <property type="protein sequence ID" value="MFC4134126.1"/>
    <property type="molecule type" value="Genomic_DNA"/>
</dbReference>
<gene>
    <name evidence="2" type="ORF">ACFOZ4_26245</name>
</gene>
<comment type="caution">
    <text evidence="2">The sequence shown here is derived from an EMBL/GenBank/DDBJ whole genome shotgun (WGS) entry which is preliminary data.</text>
</comment>
<keyword evidence="1" id="KW-0812">Transmembrane</keyword>
<sequence length="66" mass="6864">MTGRHRSGTRRPLTVRAAPPRHLRRTGRIAAPRALGVTLALSATLLMISGYATAAGAMAIAAIFAP</sequence>
<keyword evidence="1" id="KW-0472">Membrane</keyword>
<reference evidence="3" key="1">
    <citation type="journal article" date="2019" name="Int. J. Syst. Evol. Microbiol.">
        <title>The Global Catalogue of Microorganisms (GCM) 10K type strain sequencing project: providing services to taxonomists for standard genome sequencing and annotation.</title>
        <authorList>
            <consortium name="The Broad Institute Genomics Platform"/>
            <consortium name="The Broad Institute Genome Sequencing Center for Infectious Disease"/>
            <person name="Wu L."/>
            <person name="Ma J."/>
        </authorList>
    </citation>
    <scope>NUCLEOTIDE SEQUENCE [LARGE SCALE GENOMIC DNA]</scope>
    <source>
        <strain evidence="3">CGMCC 4.7289</strain>
    </source>
</reference>
<name>A0ABV8LST8_9ACTN</name>
<protein>
    <submittedName>
        <fullName evidence="2">Uncharacterized protein</fullName>
    </submittedName>
</protein>
<evidence type="ECO:0000313" key="2">
    <source>
        <dbReference type="EMBL" id="MFC4134126.1"/>
    </source>
</evidence>
<dbReference type="RefSeq" id="WP_253761687.1">
    <property type="nucleotide sequence ID" value="NZ_JAMZDZ010000001.1"/>
</dbReference>
<dbReference type="Proteomes" id="UP001595816">
    <property type="component" value="Unassembled WGS sequence"/>
</dbReference>
<feature type="transmembrane region" description="Helical" evidence="1">
    <location>
        <begin position="34"/>
        <end position="65"/>
    </location>
</feature>